<dbReference type="InterPro" id="IPR013332">
    <property type="entry name" value="KPR_N"/>
</dbReference>
<keyword evidence="3" id="KW-1185">Reference proteome</keyword>
<protein>
    <submittedName>
        <fullName evidence="2">2-dehydropantoate 2-reductase</fullName>
    </submittedName>
</protein>
<accession>W7Y8P9</accession>
<evidence type="ECO:0000313" key="3">
    <source>
        <dbReference type="Proteomes" id="UP000019402"/>
    </source>
</evidence>
<dbReference type="AlphaFoldDB" id="W7Y8P9"/>
<evidence type="ECO:0000313" key="2">
    <source>
        <dbReference type="EMBL" id="GAF04602.1"/>
    </source>
</evidence>
<dbReference type="eggNOG" id="COG1893">
    <property type="taxonomic scope" value="Bacteria"/>
</dbReference>
<dbReference type="Gene3D" id="3.40.50.720">
    <property type="entry name" value="NAD(P)-binding Rossmann-like Domain"/>
    <property type="match status" value="1"/>
</dbReference>
<organism evidence="2 3">
    <name type="scientific">Saccharicrinis fermentans DSM 9555 = JCM 21142</name>
    <dbReference type="NCBI Taxonomy" id="869213"/>
    <lineage>
        <taxon>Bacteria</taxon>
        <taxon>Pseudomonadati</taxon>
        <taxon>Bacteroidota</taxon>
        <taxon>Bacteroidia</taxon>
        <taxon>Marinilabiliales</taxon>
        <taxon>Marinilabiliaceae</taxon>
        <taxon>Saccharicrinis</taxon>
    </lineage>
</organism>
<dbReference type="InterPro" id="IPR036291">
    <property type="entry name" value="NAD(P)-bd_dom_sf"/>
</dbReference>
<sequence>MNIAIVGTGGVGGYFGARLAQAGNNVTFVARGAHGNAIVENGLQLLSPKGDYLLTKRKWLIHP</sequence>
<comment type="caution">
    <text evidence="2">The sequence shown here is derived from an EMBL/GenBank/DDBJ whole genome shotgun (WGS) entry which is preliminary data.</text>
</comment>
<evidence type="ECO:0000259" key="1">
    <source>
        <dbReference type="Pfam" id="PF02558"/>
    </source>
</evidence>
<dbReference type="EMBL" id="BAMD01000050">
    <property type="protein sequence ID" value="GAF04602.1"/>
    <property type="molecule type" value="Genomic_DNA"/>
</dbReference>
<reference evidence="2 3" key="1">
    <citation type="journal article" date="2014" name="Genome Announc.">
        <title>Draft Genome Sequence of Cytophaga fermentans JCM 21142T, a Facultative Anaerobe Isolated from Marine Mud.</title>
        <authorList>
            <person name="Starns D."/>
            <person name="Oshima K."/>
            <person name="Suda W."/>
            <person name="Iino T."/>
            <person name="Yuki M."/>
            <person name="Inoue J."/>
            <person name="Kitamura K."/>
            <person name="Iida T."/>
            <person name="Darby A."/>
            <person name="Hattori M."/>
            <person name="Ohkuma M."/>
        </authorList>
    </citation>
    <scope>NUCLEOTIDE SEQUENCE [LARGE SCALE GENOMIC DNA]</scope>
    <source>
        <strain evidence="2 3">JCM 21142</strain>
    </source>
</reference>
<dbReference type="Pfam" id="PF02558">
    <property type="entry name" value="ApbA"/>
    <property type="match status" value="1"/>
</dbReference>
<feature type="domain" description="Ketopantoate reductase N-terminal" evidence="1">
    <location>
        <begin position="3"/>
        <end position="56"/>
    </location>
</feature>
<proteinExistence type="predicted"/>
<gene>
    <name evidence="2" type="ORF">JCM21142_93314</name>
</gene>
<dbReference type="SUPFAM" id="SSF51735">
    <property type="entry name" value="NAD(P)-binding Rossmann-fold domains"/>
    <property type="match status" value="1"/>
</dbReference>
<name>W7Y8P9_9BACT</name>
<dbReference type="Proteomes" id="UP000019402">
    <property type="component" value="Unassembled WGS sequence"/>
</dbReference>